<keyword evidence="2" id="KW-1185">Reference proteome</keyword>
<comment type="caution">
    <text evidence="1">The sequence shown here is derived from an EMBL/GenBank/DDBJ whole genome shotgun (WGS) entry which is preliminary data.</text>
</comment>
<dbReference type="Proteomes" id="UP000265520">
    <property type="component" value="Unassembled WGS sequence"/>
</dbReference>
<name>A0A392TXN2_9FABA</name>
<feature type="non-terminal residue" evidence="1">
    <location>
        <position position="1"/>
    </location>
</feature>
<protein>
    <submittedName>
        <fullName evidence="1">Uncharacterized protein</fullName>
    </submittedName>
</protein>
<proteinExistence type="predicted"/>
<sequence length="14" mass="1442">DSLALIDLYCSGGD</sequence>
<dbReference type="EMBL" id="LXQA010685196">
    <property type="protein sequence ID" value="MCI65921.1"/>
    <property type="molecule type" value="Genomic_DNA"/>
</dbReference>
<reference evidence="1 2" key="1">
    <citation type="journal article" date="2018" name="Front. Plant Sci.">
        <title>Red Clover (Trifolium pratense) and Zigzag Clover (T. medium) - A Picture of Genomic Similarities and Differences.</title>
        <authorList>
            <person name="Dluhosova J."/>
            <person name="Istvanek J."/>
            <person name="Nedelnik J."/>
            <person name="Repkova J."/>
        </authorList>
    </citation>
    <scope>NUCLEOTIDE SEQUENCE [LARGE SCALE GENOMIC DNA]</scope>
    <source>
        <strain evidence="2">cv. 10/8</strain>
        <tissue evidence="1">Leaf</tissue>
    </source>
</reference>
<organism evidence="1 2">
    <name type="scientific">Trifolium medium</name>
    <dbReference type="NCBI Taxonomy" id="97028"/>
    <lineage>
        <taxon>Eukaryota</taxon>
        <taxon>Viridiplantae</taxon>
        <taxon>Streptophyta</taxon>
        <taxon>Embryophyta</taxon>
        <taxon>Tracheophyta</taxon>
        <taxon>Spermatophyta</taxon>
        <taxon>Magnoliopsida</taxon>
        <taxon>eudicotyledons</taxon>
        <taxon>Gunneridae</taxon>
        <taxon>Pentapetalae</taxon>
        <taxon>rosids</taxon>
        <taxon>fabids</taxon>
        <taxon>Fabales</taxon>
        <taxon>Fabaceae</taxon>
        <taxon>Papilionoideae</taxon>
        <taxon>50 kb inversion clade</taxon>
        <taxon>NPAAA clade</taxon>
        <taxon>Hologalegina</taxon>
        <taxon>IRL clade</taxon>
        <taxon>Trifolieae</taxon>
        <taxon>Trifolium</taxon>
    </lineage>
</organism>
<evidence type="ECO:0000313" key="2">
    <source>
        <dbReference type="Proteomes" id="UP000265520"/>
    </source>
</evidence>
<evidence type="ECO:0000313" key="1">
    <source>
        <dbReference type="EMBL" id="MCI65921.1"/>
    </source>
</evidence>
<accession>A0A392TXN2</accession>